<dbReference type="AlphaFoldDB" id="A0A060H4M1"/>
<accession>A0A060H4M1</accession>
<dbReference type="PROSITE" id="PS51257">
    <property type="entry name" value="PROKAR_LIPOPROTEIN"/>
    <property type="match status" value="1"/>
</dbReference>
<geneLocation type="plasmid" evidence="2 3">
    <name>unnamed1</name>
</geneLocation>
<dbReference type="EMBL" id="CP006697">
    <property type="protein sequence ID" value="AIC11729.1"/>
    <property type="molecule type" value="Genomic_DNA"/>
</dbReference>
<dbReference type="Proteomes" id="UP000027215">
    <property type="component" value="Plasmid unnamed1"/>
</dbReference>
<organism evidence="2 3">
    <name type="scientific">Xylella fastidiosa subsp. sandyi Ann-1</name>
    <dbReference type="NCBI Taxonomy" id="155920"/>
    <lineage>
        <taxon>Bacteria</taxon>
        <taxon>Pseudomonadati</taxon>
        <taxon>Pseudomonadota</taxon>
        <taxon>Gammaproteobacteria</taxon>
        <taxon>Lysobacterales</taxon>
        <taxon>Lysobacteraceae</taxon>
        <taxon>Xylella</taxon>
    </lineage>
</organism>
<reference evidence="2 3" key="1">
    <citation type="submission" date="2013-08" db="EMBL/GenBank/DDBJ databases">
        <title>Xylella fastidiosa sandyi ann1 annotation.</title>
        <authorList>
            <person name="Stouthamer R."/>
            <person name="Nunney L."/>
        </authorList>
    </citation>
    <scope>NUCLEOTIDE SEQUENCE [LARGE SCALE GENOMIC DNA]</scope>
    <source>
        <strain evidence="3">ann-1</strain>
        <plasmid evidence="3">Plasmid unnamed1</plasmid>
    </source>
</reference>
<evidence type="ECO:0000256" key="1">
    <source>
        <dbReference type="SAM" id="Phobius"/>
    </source>
</evidence>
<dbReference type="RefSeq" id="WP_024748608.1">
    <property type="nucleotide sequence ID" value="NZ_CP006697.1"/>
</dbReference>
<name>A0A060H4M1_XYLFS</name>
<keyword evidence="1" id="KW-0812">Transmembrane</keyword>
<keyword evidence="2" id="KW-0614">Plasmid</keyword>
<feature type="transmembrane region" description="Helical" evidence="1">
    <location>
        <begin position="12"/>
        <end position="32"/>
    </location>
</feature>
<sequence>MHIGKIEMKNKKGNVLIMTLFISSITVIFMTACQSHPQLKKVARSADEKPINTPEVVEKLKEKYER</sequence>
<evidence type="ECO:0000313" key="3">
    <source>
        <dbReference type="Proteomes" id="UP000027215"/>
    </source>
</evidence>
<protein>
    <submittedName>
        <fullName evidence="2">Uncharacterized protein</fullName>
    </submittedName>
</protein>
<dbReference type="PATRIC" id="fig|155920.8.peg.3281"/>
<proteinExistence type="predicted"/>
<keyword evidence="1" id="KW-0472">Membrane</keyword>
<gene>
    <name evidence="2" type="ORF">D934_13875</name>
</gene>
<evidence type="ECO:0000313" key="2">
    <source>
        <dbReference type="EMBL" id="AIC11729.1"/>
    </source>
</evidence>
<keyword evidence="1" id="KW-1133">Transmembrane helix</keyword>
<dbReference type="KEGG" id="xfs:D934_13875"/>
<dbReference type="HOGENOM" id="CLU_2830362_0_0_6"/>